<organism evidence="1">
    <name type="scientific">Anguilla anguilla</name>
    <name type="common">European freshwater eel</name>
    <name type="synonym">Muraena anguilla</name>
    <dbReference type="NCBI Taxonomy" id="7936"/>
    <lineage>
        <taxon>Eukaryota</taxon>
        <taxon>Metazoa</taxon>
        <taxon>Chordata</taxon>
        <taxon>Craniata</taxon>
        <taxon>Vertebrata</taxon>
        <taxon>Euteleostomi</taxon>
        <taxon>Actinopterygii</taxon>
        <taxon>Neopterygii</taxon>
        <taxon>Teleostei</taxon>
        <taxon>Anguilliformes</taxon>
        <taxon>Anguillidae</taxon>
        <taxon>Anguilla</taxon>
    </lineage>
</organism>
<proteinExistence type="predicted"/>
<accession>A0A0E9PU26</accession>
<reference evidence="1" key="1">
    <citation type="submission" date="2014-11" db="EMBL/GenBank/DDBJ databases">
        <authorList>
            <person name="Amaro Gonzalez C."/>
        </authorList>
    </citation>
    <scope>NUCLEOTIDE SEQUENCE</scope>
</reference>
<name>A0A0E9PU26_ANGAN</name>
<dbReference type="EMBL" id="GBXM01100820">
    <property type="protein sequence ID" value="JAH07757.1"/>
    <property type="molecule type" value="Transcribed_RNA"/>
</dbReference>
<sequence>MCVCVYIYLSIKSDIRMYTFLIRCRPLESSPQCLCVLHNYASGPQTMY</sequence>
<evidence type="ECO:0000313" key="1">
    <source>
        <dbReference type="EMBL" id="JAH07757.1"/>
    </source>
</evidence>
<reference evidence="1" key="2">
    <citation type="journal article" date="2015" name="Fish Shellfish Immunol.">
        <title>Early steps in the European eel (Anguilla anguilla)-Vibrio vulnificus interaction in the gills: Role of the RtxA13 toxin.</title>
        <authorList>
            <person name="Callol A."/>
            <person name="Pajuelo D."/>
            <person name="Ebbesson L."/>
            <person name="Teles M."/>
            <person name="MacKenzie S."/>
            <person name="Amaro C."/>
        </authorList>
    </citation>
    <scope>NUCLEOTIDE SEQUENCE</scope>
</reference>
<protein>
    <submittedName>
        <fullName evidence="1">Uncharacterized protein</fullName>
    </submittedName>
</protein>
<dbReference type="AlphaFoldDB" id="A0A0E9PU26"/>